<evidence type="ECO:0000256" key="1">
    <source>
        <dbReference type="PIRNR" id="PIRNR012524"/>
    </source>
</evidence>
<dbReference type="Gene3D" id="2.40.50.140">
    <property type="entry name" value="Nucleic acid-binding proteins"/>
    <property type="match status" value="2"/>
</dbReference>
<evidence type="ECO:0000313" key="4">
    <source>
        <dbReference type="Proteomes" id="UP000008467"/>
    </source>
</evidence>
<dbReference type="Proteomes" id="UP000008467">
    <property type="component" value="Chromosome"/>
</dbReference>
<dbReference type="Pfam" id="PF17783">
    <property type="entry name" value="WHD_CvfB"/>
    <property type="match status" value="1"/>
</dbReference>
<dbReference type="InterPro" id="IPR014464">
    <property type="entry name" value="CvfB_fam"/>
</dbReference>
<dbReference type="EMBL" id="CP002582">
    <property type="protein sequence ID" value="ADZ82657.1"/>
    <property type="molecule type" value="Genomic_DNA"/>
</dbReference>
<dbReference type="InterPro" id="IPR036388">
    <property type="entry name" value="WH-like_DNA-bd_sf"/>
</dbReference>
<dbReference type="PANTHER" id="PTHR37296">
    <property type="entry name" value="CONSERVED VIRULENCE FACTOR B"/>
    <property type="match status" value="1"/>
</dbReference>
<protein>
    <submittedName>
        <fullName evidence="3">RNA binding S1 domain protein</fullName>
    </submittedName>
</protein>
<dbReference type="RefSeq" id="WP_013655958.1">
    <property type="nucleotide sequence ID" value="NC_015275.1"/>
</dbReference>
<dbReference type="SUPFAM" id="SSF50249">
    <property type="entry name" value="Nucleic acid-binding proteins"/>
    <property type="match status" value="1"/>
</dbReference>
<dbReference type="PROSITE" id="PS50126">
    <property type="entry name" value="S1"/>
    <property type="match status" value="1"/>
</dbReference>
<dbReference type="Gene3D" id="1.10.10.10">
    <property type="entry name" value="Winged helix-like DNA-binding domain superfamily/Winged helix DNA-binding domain"/>
    <property type="match status" value="1"/>
</dbReference>
<evidence type="ECO:0000259" key="2">
    <source>
        <dbReference type="PROSITE" id="PS50126"/>
    </source>
</evidence>
<name>F2JQR2_CELLD</name>
<accession>F2JQR2</accession>
<organism evidence="3 4">
    <name type="scientific">Cellulosilyticum lentocellum (strain ATCC 49066 / DSM 5427 / NCIMB 11756 / RHM5)</name>
    <name type="common">Clostridium lentocellum</name>
    <dbReference type="NCBI Taxonomy" id="642492"/>
    <lineage>
        <taxon>Bacteria</taxon>
        <taxon>Bacillati</taxon>
        <taxon>Bacillota</taxon>
        <taxon>Clostridia</taxon>
        <taxon>Lachnospirales</taxon>
        <taxon>Cellulosilyticaceae</taxon>
        <taxon>Cellulosilyticum</taxon>
    </lineage>
</organism>
<dbReference type="eggNOG" id="COG2996">
    <property type="taxonomic scope" value="Bacteria"/>
</dbReference>
<dbReference type="Pfam" id="PF00575">
    <property type="entry name" value="S1"/>
    <property type="match status" value="1"/>
</dbReference>
<reference evidence="3 4" key="1">
    <citation type="journal article" date="2011" name="J. Bacteriol.">
        <title>Complete genome sequence of the cellulose-degrading bacterium Cellulosilyticum lentocellum.</title>
        <authorList>
            <consortium name="US DOE Joint Genome Institute"/>
            <person name="Miller D.A."/>
            <person name="Suen G."/>
            <person name="Bruce D."/>
            <person name="Copeland A."/>
            <person name="Cheng J.F."/>
            <person name="Detter C."/>
            <person name="Goodwin L.A."/>
            <person name="Han C.S."/>
            <person name="Hauser L.J."/>
            <person name="Land M.L."/>
            <person name="Lapidus A."/>
            <person name="Lucas S."/>
            <person name="Meincke L."/>
            <person name="Pitluck S."/>
            <person name="Tapia R."/>
            <person name="Teshima H."/>
            <person name="Woyke T."/>
            <person name="Fox B.G."/>
            <person name="Angert E.R."/>
            <person name="Currie C.R."/>
        </authorList>
    </citation>
    <scope>NUCLEOTIDE SEQUENCE [LARGE SCALE GENOMIC DNA]</scope>
    <source>
        <strain evidence="4">ATCC 49066 / DSM 5427 / NCIMB 11756 / RHM5</strain>
    </source>
</reference>
<dbReference type="PANTHER" id="PTHR37296:SF1">
    <property type="entry name" value="CONSERVED VIRULENCE FACTOR B"/>
    <property type="match status" value="1"/>
</dbReference>
<dbReference type="KEGG" id="cle:Clole_0925"/>
<dbReference type="InterPro" id="IPR040764">
    <property type="entry name" value="CvfB_WH"/>
</dbReference>
<dbReference type="PIRSF" id="PIRSF012524">
    <property type="entry name" value="YitL_S1"/>
    <property type="match status" value="1"/>
</dbReference>
<evidence type="ECO:0000313" key="3">
    <source>
        <dbReference type="EMBL" id="ADZ82657.1"/>
    </source>
</evidence>
<gene>
    <name evidence="3" type="ordered locus">Clole_0925</name>
</gene>
<keyword evidence="4" id="KW-1185">Reference proteome</keyword>
<dbReference type="HOGENOM" id="CLU_064885_0_1_9"/>
<dbReference type="GO" id="GO:0003676">
    <property type="term" value="F:nucleic acid binding"/>
    <property type="evidence" value="ECO:0007669"/>
    <property type="project" value="InterPro"/>
</dbReference>
<feature type="domain" description="S1 motif" evidence="2">
    <location>
        <begin position="146"/>
        <end position="207"/>
    </location>
</feature>
<proteinExistence type="inferred from homology"/>
<dbReference type="InterPro" id="IPR003029">
    <property type="entry name" value="S1_domain"/>
</dbReference>
<sequence length="278" mass="31844">MIEIGTFQRLKVVREATQGVYLNDLEKSDRDILLPKGQKPETLQIGDLIEVFVYRDSEGRKIATLKRPKLIIGELALLKVVSINRIGAFLEWGLERDLFLPFSEQTEKVNKGSSYLVGMYRDKSDRLCATMRIYELLQAHSPYREKDEVSGILYNIKEAFGAFIAVDNKYHGLVPIKELYGDYKVGDLLNLRVSKVRPDGKLELSVRKPAHLQMEDDARKIMEILDKEEGKLKLHDKSSPETIKKQLGMSKAGFKRAIGRLMKEGVIEIKEDGIYRSW</sequence>
<dbReference type="SMART" id="SM00316">
    <property type="entry name" value="S1"/>
    <property type="match status" value="3"/>
</dbReference>
<dbReference type="AlphaFoldDB" id="F2JQR2"/>
<comment type="similarity">
    <text evidence="1">Belongs to the CvfB family.</text>
</comment>
<dbReference type="Pfam" id="PF13509">
    <property type="entry name" value="S1_2"/>
    <property type="match status" value="2"/>
</dbReference>
<dbReference type="InterPro" id="IPR012340">
    <property type="entry name" value="NA-bd_OB-fold"/>
</dbReference>
<dbReference type="InterPro" id="IPR039566">
    <property type="entry name" value="CvfB_S1_st"/>
</dbReference>